<evidence type="ECO:0000313" key="2">
    <source>
        <dbReference type="EMBL" id="RTH06048.1"/>
    </source>
</evidence>
<dbReference type="SUPFAM" id="SSF47413">
    <property type="entry name" value="lambda repressor-like DNA-binding domains"/>
    <property type="match status" value="1"/>
</dbReference>
<proteinExistence type="predicted"/>
<feature type="domain" description="HTH cro/C1-type" evidence="1">
    <location>
        <begin position="31"/>
        <end position="59"/>
    </location>
</feature>
<dbReference type="Gene3D" id="1.10.260.40">
    <property type="entry name" value="lambda repressor-like DNA-binding domains"/>
    <property type="match status" value="1"/>
</dbReference>
<dbReference type="InterPro" id="IPR010982">
    <property type="entry name" value="Lambda_DNA-bd_dom_sf"/>
</dbReference>
<evidence type="ECO:0000259" key="1">
    <source>
        <dbReference type="PROSITE" id="PS50943"/>
    </source>
</evidence>
<comment type="caution">
    <text evidence="2">The sequence shown here is derived from an EMBL/GenBank/DDBJ whole genome shotgun (WGS) entry which is preliminary data.</text>
</comment>
<dbReference type="PROSITE" id="PS50943">
    <property type="entry name" value="HTH_CROC1"/>
    <property type="match status" value="1"/>
</dbReference>
<dbReference type="SMART" id="SM00530">
    <property type="entry name" value="HTH_XRE"/>
    <property type="match status" value="1"/>
</dbReference>
<dbReference type="EMBL" id="PELP01000089">
    <property type="protein sequence ID" value="RTH06048.1"/>
    <property type="molecule type" value="Genomic_DNA"/>
</dbReference>
<protein>
    <recommendedName>
        <fullName evidence="1">HTH cro/C1-type domain-containing protein</fullName>
    </recommendedName>
</protein>
<dbReference type="InterPro" id="IPR001387">
    <property type="entry name" value="Cro/C1-type_HTH"/>
</dbReference>
<name>A0A430REQ8_THESC</name>
<organism evidence="2 3">
    <name type="scientific">Thermus scotoductus</name>
    <dbReference type="NCBI Taxonomy" id="37636"/>
    <lineage>
        <taxon>Bacteria</taxon>
        <taxon>Thermotogati</taxon>
        <taxon>Deinococcota</taxon>
        <taxon>Deinococci</taxon>
        <taxon>Thermales</taxon>
        <taxon>Thermaceae</taxon>
        <taxon>Thermus</taxon>
    </lineage>
</organism>
<evidence type="ECO:0000313" key="3">
    <source>
        <dbReference type="Proteomes" id="UP000286734"/>
    </source>
</evidence>
<reference evidence="2 3" key="1">
    <citation type="journal article" date="2019" name="Extremophiles">
        <title>Biogeography of thermophiles and predominance of Thermus scotoductus in domestic water heaters.</title>
        <authorList>
            <person name="Wilpiszeski R.L."/>
            <person name="Zhang Z."/>
            <person name="House C.H."/>
        </authorList>
    </citation>
    <scope>NUCLEOTIDE SEQUENCE [LARGE SCALE GENOMIC DNA]</scope>
    <source>
        <strain evidence="2 3">34_S34</strain>
    </source>
</reference>
<dbReference type="GO" id="GO:0003677">
    <property type="term" value="F:DNA binding"/>
    <property type="evidence" value="ECO:0007669"/>
    <property type="project" value="InterPro"/>
</dbReference>
<gene>
    <name evidence="2" type="ORF">CSW47_04070</name>
</gene>
<dbReference type="Pfam" id="PF01381">
    <property type="entry name" value="HTH_3"/>
    <property type="match status" value="1"/>
</dbReference>
<dbReference type="Proteomes" id="UP000286734">
    <property type="component" value="Unassembled WGS sequence"/>
</dbReference>
<dbReference type="CDD" id="cd00093">
    <property type="entry name" value="HTH_XRE"/>
    <property type="match status" value="1"/>
</dbReference>
<sequence length="93" mass="10367">MTPEEEAERDREGYLLAYVEPHPVNPTSLELRRALKASGLTAREVAKRMGTTPSALSRLLDPFYFGHSLESLRRFARALGGEVRIQVVARAEG</sequence>
<accession>A0A430REQ8</accession>
<dbReference type="AlphaFoldDB" id="A0A430REQ8"/>